<dbReference type="Gene3D" id="3.40.50.10330">
    <property type="entry name" value="Probable inorganic polyphosphate/atp-NAD kinase, domain 1"/>
    <property type="match status" value="1"/>
</dbReference>
<reference evidence="2" key="1">
    <citation type="submission" date="2016-06" db="EMBL/GenBank/DDBJ databases">
        <title>Draft Genome sequence of the fungus Inonotus baumii.</title>
        <authorList>
            <person name="Zhu H."/>
            <person name="Lin W."/>
        </authorList>
    </citation>
    <scope>NUCLEOTIDE SEQUENCE</scope>
    <source>
        <strain evidence="2">821</strain>
    </source>
</reference>
<sequence length="405" mass="44554">MPLVLISNPKCGDGQGHTFVRQHVVPLLAQHGVRVDKQIVTTAAGQAGSEFLMFIDQFKDSEQTRVQVSLVLASGDGTLHEIVDAVYRAEFVRPLHISVALVPTGTANALYSSLFASTLASLQAGKITSLDYKLCSVKSLLRNQNDVVPLTITKATVRSPSHATATEHFSAVVTSTALHASILHDSESLREQVPDLSRFKIAAEKNISRWYPSTVSFRPSQGDELTIYDHRVGKFVGFAGDNNNPAEPTIHGPFSYFVSTVNVDRLEPSFVISPLYSRIRPRRSAMDITVIRPHRDPAILGDSEDDRIRFANRLGTALQAAYRDGAHIALNYFDDGSTSEVKVRGKFSFRSLVEYIRCTGSWRWINTGTEATHLCVDGTIVTIEAGGEAECQIIDTSTLRFDMFV</sequence>
<dbReference type="OrthoDB" id="336240at2759"/>
<dbReference type="PANTHER" id="PTHR12358">
    <property type="entry name" value="SPHINGOSINE KINASE"/>
    <property type="match status" value="1"/>
</dbReference>
<evidence type="ECO:0000313" key="2">
    <source>
        <dbReference type="EMBL" id="OCB91385.1"/>
    </source>
</evidence>
<dbReference type="AlphaFoldDB" id="A0A9Q5I4R8"/>
<dbReference type="InterPro" id="IPR001206">
    <property type="entry name" value="Diacylglycerol_kinase_cat_dom"/>
</dbReference>
<dbReference type="PANTHER" id="PTHR12358:SF111">
    <property type="entry name" value="CERAMIDE KINASE, ISOFORM A"/>
    <property type="match status" value="1"/>
</dbReference>
<dbReference type="EMBL" id="LNZH02000090">
    <property type="protein sequence ID" value="OCB91385.1"/>
    <property type="molecule type" value="Genomic_DNA"/>
</dbReference>
<accession>A0A9Q5I4R8</accession>
<dbReference type="Proteomes" id="UP000757232">
    <property type="component" value="Unassembled WGS sequence"/>
</dbReference>
<name>A0A9Q5I4R8_SANBA</name>
<organism evidence="2 3">
    <name type="scientific">Sanghuangporus baumii</name>
    <name type="common">Phellinus baumii</name>
    <dbReference type="NCBI Taxonomy" id="108892"/>
    <lineage>
        <taxon>Eukaryota</taxon>
        <taxon>Fungi</taxon>
        <taxon>Dikarya</taxon>
        <taxon>Basidiomycota</taxon>
        <taxon>Agaricomycotina</taxon>
        <taxon>Agaricomycetes</taxon>
        <taxon>Hymenochaetales</taxon>
        <taxon>Hymenochaetaceae</taxon>
        <taxon>Sanghuangporus</taxon>
    </lineage>
</organism>
<protein>
    <recommendedName>
        <fullName evidence="1">DAGKc domain-containing protein</fullName>
    </recommendedName>
</protein>
<keyword evidence="3" id="KW-1185">Reference proteome</keyword>
<evidence type="ECO:0000313" key="3">
    <source>
        <dbReference type="Proteomes" id="UP000757232"/>
    </source>
</evidence>
<dbReference type="GO" id="GO:0006672">
    <property type="term" value="P:ceramide metabolic process"/>
    <property type="evidence" value="ECO:0007669"/>
    <property type="project" value="TreeGrafter"/>
</dbReference>
<dbReference type="InterPro" id="IPR016064">
    <property type="entry name" value="NAD/diacylglycerol_kinase_sf"/>
</dbReference>
<feature type="domain" description="DAGKc" evidence="1">
    <location>
        <begin position="1"/>
        <end position="110"/>
    </location>
</feature>
<dbReference type="InterPro" id="IPR050187">
    <property type="entry name" value="Lipid_Phosphate_FormReg"/>
</dbReference>
<dbReference type="GO" id="GO:0001729">
    <property type="term" value="F:ceramide kinase activity"/>
    <property type="evidence" value="ECO:0007669"/>
    <property type="project" value="TreeGrafter"/>
</dbReference>
<comment type="caution">
    <text evidence="2">The sequence shown here is derived from an EMBL/GenBank/DDBJ whole genome shotgun (WGS) entry which is preliminary data.</text>
</comment>
<dbReference type="SMART" id="SM00046">
    <property type="entry name" value="DAGKc"/>
    <property type="match status" value="1"/>
</dbReference>
<dbReference type="SUPFAM" id="SSF111331">
    <property type="entry name" value="NAD kinase/diacylglycerol kinase-like"/>
    <property type="match status" value="1"/>
</dbReference>
<proteinExistence type="predicted"/>
<evidence type="ECO:0000259" key="1">
    <source>
        <dbReference type="PROSITE" id="PS50146"/>
    </source>
</evidence>
<dbReference type="GO" id="GO:0016020">
    <property type="term" value="C:membrane"/>
    <property type="evidence" value="ECO:0007669"/>
    <property type="project" value="GOC"/>
</dbReference>
<dbReference type="InterPro" id="IPR017438">
    <property type="entry name" value="ATP-NAD_kinase_N"/>
</dbReference>
<dbReference type="Pfam" id="PF00781">
    <property type="entry name" value="DAGK_cat"/>
    <property type="match status" value="1"/>
</dbReference>
<gene>
    <name evidence="2" type="ORF">A7U60_g1339</name>
</gene>
<dbReference type="PROSITE" id="PS50146">
    <property type="entry name" value="DAGK"/>
    <property type="match status" value="1"/>
</dbReference>